<evidence type="ECO:0000256" key="6">
    <source>
        <dbReference type="ARBA" id="ARBA00023136"/>
    </source>
</evidence>
<evidence type="ECO:0000256" key="2">
    <source>
        <dbReference type="ARBA" id="ARBA00010792"/>
    </source>
</evidence>
<comment type="similarity">
    <text evidence="2 7">Belongs to the DedA family.</text>
</comment>
<dbReference type="EMBL" id="CP158375">
    <property type="protein sequence ID" value="XDO96310.1"/>
    <property type="molecule type" value="Genomic_DNA"/>
</dbReference>
<feature type="transmembrane region" description="Helical" evidence="7">
    <location>
        <begin position="21"/>
        <end position="54"/>
    </location>
</feature>
<evidence type="ECO:0000256" key="3">
    <source>
        <dbReference type="ARBA" id="ARBA00022475"/>
    </source>
</evidence>
<feature type="transmembrane region" description="Helical" evidence="7">
    <location>
        <begin position="60"/>
        <end position="81"/>
    </location>
</feature>
<sequence>MDALLNPLGDFISRHHAWAGAVLGLITFIESLVFIGAFVPATALMVIAGGLVAAGVLDPASVLLWCIAGAVLGDAVSYQLGRRWGPSALRRPEFKPHRRVIARTRLFFRRYGPISIFIGRFFGPLRAFIPLVAGMMLMKSRRFQIANVVSAVLWVPIMLAPGYFAALGLARLEALGEADMLTLIIVGALVTAVVVVIGWRVVARRMARTNLPLRTARSRA</sequence>
<comment type="subcellular location">
    <subcellularLocation>
        <location evidence="1 7">Cell membrane</location>
        <topology evidence="1 7">Multi-pass membrane protein</topology>
    </subcellularLocation>
</comment>
<keyword evidence="3 7" id="KW-1003">Cell membrane</keyword>
<evidence type="ECO:0000313" key="9">
    <source>
        <dbReference type="EMBL" id="XDO96310.1"/>
    </source>
</evidence>
<feature type="transmembrane region" description="Helical" evidence="7">
    <location>
        <begin position="145"/>
        <end position="169"/>
    </location>
</feature>
<evidence type="ECO:0000256" key="7">
    <source>
        <dbReference type="RuleBase" id="RU367016"/>
    </source>
</evidence>
<name>A0AB39KR05_9CAUL</name>
<dbReference type="PANTHER" id="PTHR30353">
    <property type="entry name" value="INNER MEMBRANE PROTEIN DEDA-RELATED"/>
    <property type="match status" value="1"/>
</dbReference>
<evidence type="ECO:0000256" key="1">
    <source>
        <dbReference type="ARBA" id="ARBA00004651"/>
    </source>
</evidence>
<dbReference type="InterPro" id="IPR032816">
    <property type="entry name" value="VTT_dom"/>
</dbReference>
<dbReference type="GO" id="GO:0005886">
    <property type="term" value="C:plasma membrane"/>
    <property type="evidence" value="ECO:0007669"/>
    <property type="project" value="UniProtKB-SubCell"/>
</dbReference>
<keyword evidence="4 7" id="KW-0812">Transmembrane</keyword>
<keyword evidence="5 7" id="KW-1133">Transmembrane helix</keyword>
<gene>
    <name evidence="9" type="ORF">ABOZ73_16255</name>
</gene>
<dbReference type="Pfam" id="PF09335">
    <property type="entry name" value="VTT_dom"/>
    <property type="match status" value="1"/>
</dbReference>
<feature type="transmembrane region" description="Helical" evidence="7">
    <location>
        <begin position="181"/>
        <end position="202"/>
    </location>
</feature>
<accession>A0AB39KR05</accession>
<dbReference type="InterPro" id="IPR032818">
    <property type="entry name" value="DedA-like"/>
</dbReference>
<evidence type="ECO:0000256" key="4">
    <source>
        <dbReference type="ARBA" id="ARBA00022692"/>
    </source>
</evidence>
<dbReference type="RefSeq" id="WP_369059164.1">
    <property type="nucleotide sequence ID" value="NZ_CP158375.1"/>
</dbReference>
<feature type="domain" description="VTT" evidence="8">
    <location>
        <begin position="40"/>
        <end position="163"/>
    </location>
</feature>
<keyword evidence="6 7" id="KW-0472">Membrane</keyword>
<evidence type="ECO:0000256" key="5">
    <source>
        <dbReference type="ARBA" id="ARBA00022989"/>
    </source>
</evidence>
<proteinExistence type="inferred from homology"/>
<dbReference type="PANTHER" id="PTHR30353:SF15">
    <property type="entry name" value="INNER MEMBRANE PROTEIN YABI"/>
    <property type="match status" value="1"/>
</dbReference>
<organism evidence="9">
    <name type="scientific">Caulobacter sp. 73W</name>
    <dbReference type="NCBI Taxonomy" id="3161137"/>
    <lineage>
        <taxon>Bacteria</taxon>
        <taxon>Pseudomonadati</taxon>
        <taxon>Pseudomonadota</taxon>
        <taxon>Alphaproteobacteria</taxon>
        <taxon>Caulobacterales</taxon>
        <taxon>Caulobacteraceae</taxon>
        <taxon>Caulobacter</taxon>
    </lineage>
</organism>
<evidence type="ECO:0000259" key="8">
    <source>
        <dbReference type="Pfam" id="PF09335"/>
    </source>
</evidence>
<reference evidence="9" key="1">
    <citation type="submission" date="2024-06" db="EMBL/GenBank/DDBJ databases">
        <title>Caulobacter inopinatus, sp. nov.</title>
        <authorList>
            <person name="Donachie S.P."/>
        </authorList>
    </citation>
    <scope>NUCLEOTIDE SEQUENCE</scope>
    <source>
        <strain evidence="9">73W</strain>
    </source>
</reference>
<protein>
    <submittedName>
        <fullName evidence="9">DedA family protein</fullName>
    </submittedName>
</protein>
<dbReference type="AlphaFoldDB" id="A0AB39KR05"/>